<dbReference type="InterPro" id="IPR004045">
    <property type="entry name" value="Glutathione_S-Trfase_N"/>
</dbReference>
<dbReference type="PROSITE" id="PS50404">
    <property type="entry name" value="GST_NTER"/>
    <property type="match status" value="1"/>
</dbReference>
<keyword evidence="3" id="KW-1185">Reference proteome</keyword>
<dbReference type="Proteomes" id="UP000655420">
    <property type="component" value="Unassembled WGS sequence"/>
</dbReference>
<dbReference type="InterPro" id="IPR036249">
    <property type="entry name" value="Thioredoxin-like_sf"/>
</dbReference>
<dbReference type="CDD" id="cd03049">
    <property type="entry name" value="GST_N_3"/>
    <property type="match status" value="1"/>
</dbReference>
<proteinExistence type="predicted"/>
<dbReference type="SUPFAM" id="SSF47616">
    <property type="entry name" value="GST C-terminal domain-like"/>
    <property type="match status" value="1"/>
</dbReference>
<dbReference type="RefSeq" id="WP_200608059.1">
    <property type="nucleotide sequence ID" value="NZ_JAEHHL010000002.1"/>
</dbReference>
<dbReference type="Gene3D" id="1.20.1050.10">
    <property type="match status" value="1"/>
</dbReference>
<dbReference type="PANTHER" id="PTHR43968:SF6">
    <property type="entry name" value="GLUTATHIONE S-TRANSFERASE OMEGA"/>
    <property type="match status" value="1"/>
</dbReference>
<accession>A0A8J7M6I4</accession>
<dbReference type="GO" id="GO:0005737">
    <property type="term" value="C:cytoplasm"/>
    <property type="evidence" value="ECO:0007669"/>
    <property type="project" value="TreeGrafter"/>
</dbReference>
<dbReference type="SUPFAM" id="SSF52833">
    <property type="entry name" value="Thioredoxin-like"/>
    <property type="match status" value="1"/>
</dbReference>
<evidence type="ECO:0000313" key="2">
    <source>
        <dbReference type="EMBL" id="MBK0398625.1"/>
    </source>
</evidence>
<sequence>MKLYHSPTSPYVRKAMVILHLGGIAGRVELVAGGGTPLAPNAGTVSANPLGKVPCLITDAGEAIFDSRVICRYLDHVAGTGLYPADDSIWGVLTREALADGILDAGILAVYEKRLRPEEIRMPAWVEAQTVKMRRAIETLEHGFAALSGPVRADHIAIGCALGYVDFRFGDLGWRAGAPKLAAWYEAFAATPAMSETAPKE</sequence>
<dbReference type="Pfam" id="PF13409">
    <property type="entry name" value="GST_N_2"/>
    <property type="match status" value="1"/>
</dbReference>
<reference evidence="2" key="1">
    <citation type="submission" date="2020-12" db="EMBL/GenBank/DDBJ databases">
        <title>Bacterial taxonomy.</title>
        <authorList>
            <person name="Pan X."/>
        </authorList>
    </citation>
    <scope>NUCLEOTIDE SEQUENCE</scope>
    <source>
        <strain evidence="2">M0105</strain>
    </source>
</reference>
<dbReference type="AlphaFoldDB" id="A0A8J7M6I4"/>
<organism evidence="2 3">
    <name type="scientific">Thermohalobaculum xanthum</name>
    <dbReference type="NCBI Taxonomy" id="2753746"/>
    <lineage>
        <taxon>Bacteria</taxon>
        <taxon>Pseudomonadati</taxon>
        <taxon>Pseudomonadota</taxon>
        <taxon>Alphaproteobacteria</taxon>
        <taxon>Rhodobacterales</taxon>
        <taxon>Paracoccaceae</taxon>
        <taxon>Thermohalobaculum</taxon>
    </lineage>
</organism>
<dbReference type="Pfam" id="PF13410">
    <property type="entry name" value="GST_C_2"/>
    <property type="match status" value="1"/>
</dbReference>
<dbReference type="Gene3D" id="3.40.30.10">
    <property type="entry name" value="Glutaredoxin"/>
    <property type="match status" value="1"/>
</dbReference>
<protein>
    <submittedName>
        <fullName evidence="2">Glutathione S-transferase</fullName>
    </submittedName>
</protein>
<evidence type="ECO:0000313" key="3">
    <source>
        <dbReference type="Proteomes" id="UP000655420"/>
    </source>
</evidence>
<dbReference type="PANTHER" id="PTHR43968">
    <property type="match status" value="1"/>
</dbReference>
<name>A0A8J7M6I4_9RHOB</name>
<evidence type="ECO:0000259" key="1">
    <source>
        <dbReference type="PROSITE" id="PS50404"/>
    </source>
</evidence>
<gene>
    <name evidence="2" type="ORF">H0I76_05455</name>
</gene>
<comment type="caution">
    <text evidence="2">The sequence shown here is derived from an EMBL/GenBank/DDBJ whole genome shotgun (WGS) entry which is preliminary data.</text>
</comment>
<dbReference type="EMBL" id="JAEHHL010000002">
    <property type="protein sequence ID" value="MBK0398625.1"/>
    <property type="molecule type" value="Genomic_DNA"/>
</dbReference>
<dbReference type="CDD" id="cd03205">
    <property type="entry name" value="GST_C_6"/>
    <property type="match status" value="1"/>
</dbReference>
<feature type="domain" description="GST N-terminal" evidence="1">
    <location>
        <begin position="1"/>
        <end position="82"/>
    </location>
</feature>
<dbReference type="InterPro" id="IPR050983">
    <property type="entry name" value="GST_Omega/HSP26"/>
</dbReference>
<dbReference type="InterPro" id="IPR036282">
    <property type="entry name" value="Glutathione-S-Trfase_C_sf"/>
</dbReference>